<dbReference type="EMBL" id="CAJHOE010000001">
    <property type="protein sequence ID" value="CAD7286226.1"/>
    <property type="molecule type" value="Genomic_DNA"/>
</dbReference>
<keyword evidence="9" id="KW-0368">Histidine biosynthesis</keyword>
<dbReference type="CDD" id="cd00609">
    <property type="entry name" value="AAT_like"/>
    <property type="match status" value="1"/>
</dbReference>
<feature type="modified residue" description="N6-(pyridoxal phosphate)lysine" evidence="9">
    <location>
        <position position="228"/>
    </location>
</feature>
<keyword evidence="7 9" id="KW-0663">Pyridoxal phosphate</keyword>
<evidence type="ECO:0000256" key="7">
    <source>
        <dbReference type="ARBA" id="ARBA00022898"/>
    </source>
</evidence>
<reference evidence="11 12" key="1">
    <citation type="submission" date="2020-11" db="EMBL/GenBank/DDBJ databases">
        <authorList>
            <person name="Peeters C."/>
        </authorList>
    </citation>
    <scope>NUCLEOTIDE SEQUENCE [LARGE SCALE GENOMIC DNA]</scope>
    <source>
        <strain evidence="11 12">LMG 8286</strain>
    </source>
</reference>
<comment type="pathway">
    <text evidence="2 9">Amino-acid biosynthesis; L-histidine biosynthesis; L-histidine from 5-phospho-alpha-D-ribose 1-diphosphate: step 7/9.</text>
</comment>
<comment type="catalytic activity">
    <reaction evidence="8 9">
        <text>L-histidinol phosphate + 2-oxoglutarate = 3-(imidazol-4-yl)-2-oxopropyl phosphate + L-glutamate</text>
        <dbReference type="Rhea" id="RHEA:23744"/>
        <dbReference type="ChEBI" id="CHEBI:16810"/>
        <dbReference type="ChEBI" id="CHEBI:29985"/>
        <dbReference type="ChEBI" id="CHEBI:57766"/>
        <dbReference type="ChEBI" id="CHEBI:57980"/>
        <dbReference type="EC" id="2.6.1.9"/>
    </reaction>
</comment>
<evidence type="ECO:0000256" key="4">
    <source>
        <dbReference type="ARBA" id="ARBA00011738"/>
    </source>
</evidence>
<evidence type="ECO:0000313" key="11">
    <source>
        <dbReference type="EMBL" id="CAD7286226.1"/>
    </source>
</evidence>
<dbReference type="InterPro" id="IPR005861">
    <property type="entry name" value="HisP_aminotrans"/>
</dbReference>
<evidence type="ECO:0000313" key="12">
    <source>
        <dbReference type="Proteomes" id="UP000789359"/>
    </source>
</evidence>
<dbReference type="PROSITE" id="PS00599">
    <property type="entry name" value="AA_TRANSFER_CLASS_2"/>
    <property type="match status" value="1"/>
</dbReference>
<dbReference type="GO" id="GO:0004400">
    <property type="term" value="F:histidinol-phosphate transaminase activity"/>
    <property type="evidence" value="ECO:0007669"/>
    <property type="project" value="UniProtKB-EC"/>
</dbReference>
<keyword evidence="12" id="KW-1185">Reference proteome</keyword>
<proteinExistence type="inferred from homology"/>
<dbReference type="RefSeq" id="WP_230056713.1">
    <property type="nucleotide sequence ID" value="NZ_CAJHOE010000001.1"/>
</dbReference>
<comment type="subunit">
    <text evidence="4 9">Homodimer.</text>
</comment>
<dbReference type="EC" id="2.6.1.9" evidence="9"/>
<dbReference type="SUPFAM" id="SSF53383">
    <property type="entry name" value="PLP-dependent transferases"/>
    <property type="match status" value="1"/>
</dbReference>
<evidence type="ECO:0000259" key="10">
    <source>
        <dbReference type="Pfam" id="PF00155"/>
    </source>
</evidence>
<evidence type="ECO:0000256" key="2">
    <source>
        <dbReference type="ARBA" id="ARBA00005011"/>
    </source>
</evidence>
<comment type="cofactor">
    <cofactor evidence="1 9">
        <name>pyridoxal 5'-phosphate</name>
        <dbReference type="ChEBI" id="CHEBI:597326"/>
    </cofactor>
</comment>
<dbReference type="Proteomes" id="UP000789359">
    <property type="component" value="Unassembled WGS sequence"/>
</dbReference>
<evidence type="ECO:0000256" key="8">
    <source>
        <dbReference type="ARBA" id="ARBA00047481"/>
    </source>
</evidence>
<dbReference type="HAMAP" id="MF_01023">
    <property type="entry name" value="HisC_aminotrans_2"/>
    <property type="match status" value="1"/>
</dbReference>
<dbReference type="InterPro" id="IPR015422">
    <property type="entry name" value="PyrdxlP-dep_Trfase_small"/>
</dbReference>
<evidence type="ECO:0000256" key="1">
    <source>
        <dbReference type="ARBA" id="ARBA00001933"/>
    </source>
</evidence>
<dbReference type="PANTHER" id="PTHR43643:SF3">
    <property type="entry name" value="HISTIDINOL-PHOSPHATE AMINOTRANSFERASE"/>
    <property type="match status" value="1"/>
</dbReference>
<dbReference type="InterPro" id="IPR004839">
    <property type="entry name" value="Aminotransferase_I/II_large"/>
</dbReference>
<dbReference type="InterPro" id="IPR001917">
    <property type="entry name" value="Aminotrans_II_pyridoxalP_BS"/>
</dbReference>
<keyword evidence="5 9" id="KW-0032">Aminotransferase</keyword>
<name>A0ABM8Q0A8_9BACT</name>
<evidence type="ECO:0000256" key="6">
    <source>
        <dbReference type="ARBA" id="ARBA00022679"/>
    </source>
</evidence>
<keyword evidence="6 9" id="KW-0808">Transferase</keyword>
<dbReference type="InterPro" id="IPR015421">
    <property type="entry name" value="PyrdxlP-dep_Trfase_major"/>
</dbReference>
<dbReference type="InterPro" id="IPR015424">
    <property type="entry name" value="PyrdxlP-dep_Trfase"/>
</dbReference>
<dbReference type="Gene3D" id="3.40.640.10">
    <property type="entry name" value="Type I PLP-dependent aspartate aminotransferase-like (Major domain)"/>
    <property type="match status" value="1"/>
</dbReference>
<dbReference type="InterPro" id="IPR050106">
    <property type="entry name" value="HistidinolP_aminotransfase"/>
</dbReference>
<dbReference type="NCBIfam" id="TIGR01141">
    <property type="entry name" value="hisC"/>
    <property type="match status" value="1"/>
</dbReference>
<keyword evidence="9" id="KW-0028">Amino-acid biosynthesis</keyword>
<comment type="similarity">
    <text evidence="3 9">Belongs to the class-II pyridoxal-phosphate-dependent aminotransferase family. Histidinol-phosphate aminotransferase subfamily.</text>
</comment>
<sequence length="366" mass="41086">MKFNKNLENLTNYEAGKPIELVVREYGIKPQDVIKLASNENPFGTSPLVAKRITELATNAHLYPDDSYFELKDALANKFNVSSKNIIIGAGSDQILEYCLHAKANENSAVLMAGVTFAMYEIYAKQVGANVIKTNSQTHDLAEFRKIYDTHKDRISVIFLCVPNNPLGECLDASEVYEFIRYVKDETLVVIDAAYNEFAKFKDAKKGIEPEFIVQNFKNAIYTGTFSKAYGLGGMRVGYGIASQEIINELGKLRAPFNITTLSLAAAITALSDNEFVQNGIKSNFEQMVRYEEFAKFHGLEYIKSYTNFIILKFNEQNASQIVQNLLKKGIILRDMKSYGLNAIRITIGTAVQNDRVLAELDEILK</sequence>
<comment type="caution">
    <text evidence="11">The sequence shown here is derived from an EMBL/GenBank/DDBJ whole genome shotgun (WGS) entry which is preliminary data.</text>
</comment>
<evidence type="ECO:0000256" key="3">
    <source>
        <dbReference type="ARBA" id="ARBA00007970"/>
    </source>
</evidence>
<evidence type="ECO:0000256" key="5">
    <source>
        <dbReference type="ARBA" id="ARBA00022576"/>
    </source>
</evidence>
<gene>
    <name evidence="9 11" type="primary">hisC</name>
    <name evidence="11" type="ORF">LMG8286_00057</name>
</gene>
<organism evidence="11 12">
    <name type="scientific">Campylobacter suis</name>
    <dbReference type="NCBI Taxonomy" id="2790657"/>
    <lineage>
        <taxon>Bacteria</taxon>
        <taxon>Pseudomonadati</taxon>
        <taxon>Campylobacterota</taxon>
        <taxon>Epsilonproteobacteria</taxon>
        <taxon>Campylobacterales</taxon>
        <taxon>Campylobacteraceae</taxon>
        <taxon>Campylobacter</taxon>
    </lineage>
</organism>
<feature type="domain" description="Aminotransferase class I/classII large" evidence="10">
    <location>
        <begin position="32"/>
        <end position="360"/>
    </location>
</feature>
<evidence type="ECO:0000256" key="9">
    <source>
        <dbReference type="HAMAP-Rule" id="MF_01023"/>
    </source>
</evidence>
<accession>A0ABM8Q0A8</accession>
<dbReference type="PANTHER" id="PTHR43643">
    <property type="entry name" value="HISTIDINOL-PHOSPHATE AMINOTRANSFERASE 2"/>
    <property type="match status" value="1"/>
</dbReference>
<protein>
    <recommendedName>
        <fullName evidence="9">Histidinol-phosphate aminotransferase</fullName>
        <ecNumber evidence="9">2.6.1.9</ecNumber>
    </recommendedName>
    <alternativeName>
        <fullName evidence="9">Imidazole acetol-phosphate transaminase</fullName>
    </alternativeName>
</protein>
<dbReference type="Pfam" id="PF00155">
    <property type="entry name" value="Aminotran_1_2"/>
    <property type="match status" value="1"/>
</dbReference>
<dbReference type="Gene3D" id="3.90.1150.10">
    <property type="entry name" value="Aspartate Aminotransferase, domain 1"/>
    <property type="match status" value="1"/>
</dbReference>